<keyword evidence="3" id="KW-1185">Reference proteome</keyword>
<comment type="caution">
    <text evidence="2">The sequence shown here is derived from an EMBL/GenBank/DDBJ whole genome shotgun (WGS) entry which is preliminary data.</text>
</comment>
<reference evidence="2 3" key="1">
    <citation type="submission" date="2024-09" db="EMBL/GenBank/DDBJ databases">
        <authorList>
            <person name="Sun Q."/>
            <person name="Mori K."/>
        </authorList>
    </citation>
    <scope>NUCLEOTIDE SEQUENCE [LARGE SCALE GENOMIC DNA]</scope>
    <source>
        <strain evidence="2 3">JCM 9626</strain>
    </source>
</reference>
<dbReference type="RefSeq" id="WP_140010357.1">
    <property type="nucleotide sequence ID" value="NZ_JBHMDG010000016.1"/>
</dbReference>
<keyword evidence="2" id="KW-0255">Endonuclease</keyword>
<keyword evidence="2" id="KW-0378">Hydrolase</keyword>
<dbReference type="InterPro" id="IPR003615">
    <property type="entry name" value="HNH_nuc"/>
</dbReference>
<dbReference type="Proteomes" id="UP001589750">
    <property type="component" value="Unassembled WGS sequence"/>
</dbReference>
<evidence type="ECO:0000313" key="3">
    <source>
        <dbReference type="Proteomes" id="UP001589750"/>
    </source>
</evidence>
<dbReference type="EMBL" id="JBHMDG010000016">
    <property type="protein sequence ID" value="MFB9314199.1"/>
    <property type="molecule type" value="Genomic_DNA"/>
</dbReference>
<proteinExistence type="predicted"/>
<sequence>MPTLTRTVSSDPLLASVRAGRDAEARDQVVTLTAVLDWAAVNVADDAETAELLDPTVEPALHLGGAGCPVIGEFAALDLALSLGMTSDGGRAYLGKALELRHRLPRLFARVVGLEVSLWKAFRIAEQTIALPPAGAEHVDRVISPFLHSCSWAQVDRAVDAARAAYDPAEAERRRVAAAEDRHATLDLSCATTSGTIDLRATLDLTDALDLETALRDGAQTLADLGSSEPLDVRRSQALGEMARQQQALDLETGQLTGGGGRGVTIYAHLDAADLEQPGTVDNTQSPVLIEQIRQWCQTAGTKVTVKPVIDLAADPAVTTYRPSEAIREQVELRDRTCVFPDCGRRRVDLDHVIAFASGGPTTAHNLAMLCRRHHRAKTHGHWSYVVLEPARYEWTSPTGATVIVDRRPPHHRRP</sequence>
<dbReference type="CDD" id="cd00085">
    <property type="entry name" value="HNHc"/>
    <property type="match status" value="1"/>
</dbReference>
<evidence type="ECO:0000259" key="1">
    <source>
        <dbReference type="SMART" id="SM00507"/>
    </source>
</evidence>
<evidence type="ECO:0000313" key="2">
    <source>
        <dbReference type="EMBL" id="MFB9314199.1"/>
    </source>
</evidence>
<gene>
    <name evidence="2" type="ORF">ACFFRI_14185</name>
</gene>
<dbReference type="GO" id="GO:0004519">
    <property type="term" value="F:endonuclease activity"/>
    <property type="evidence" value="ECO:0007669"/>
    <property type="project" value="UniProtKB-KW"/>
</dbReference>
<dbReference type="Pfam" id="PF01844">
    <property type="entry name" value="HNH"/>
    <property type="match status" value="1"/>
</dbReference>
<dbReference type="SMART" id="SM00507">
    <property type="entry name" value="HNHc"/>
    <property type="match status" value="1"/>
</dbReference>
<protein>
    <submittedName>
        <fullName evidence="2">HNH endonuclease</fullName>
    </submittedName>
</protein>
<dbReference type="Gene3D" id="1.10.30.50">
    <property type="match status" value="1"/>
</dbReference>
<dbReference type="InterPro" id="IPR002711">
    <property type="entry name" value="HNH"/>
</dbReference>
<organism evidence="2 3">
    <name type="scientific">Nocardioides plantarum</name>
    <dbReference type="NCBI Taxonomy" id="29299"/>
    <lineage>
        <taxon>Bacteria</taxon>
        <taxon>Bacillati</taxon>
        <taxon>Actinomycetota</taxon>
        <taxon>Actinomycetes</taxon>
        <taxon>Propionibacteriales</taxon>
        <taxon>Nocardioidaceae</taxon>
        <taxon>Nocardioides</taxon>
    </lineage>
</organism>
<feature type="domain" description="HNH nuclease" evidence="1">
    <location>
        <begin position="326"/>
        <end position="376"/>
    </location>
</feature>
<keyword evidence="2" id="KW-0540">Nuclease</keyword>
<accession>A0ABV5KEX0</accession>
<name>A0ABV5KEX0_9ACTN</name>